<dbReference type="Proteomes" id="UP001249851">
    <property type="component" value="Unassembled WGS sequence"/>
</dbReference>
<dbReference type="GO" id="GO:0001786">
    <property type="term" value="F:phosphatidylserine binding"/>
    <property type="evidence" value="ECO:0007669"/>
    <property type="project" value="TreeGrafter"/>
</dbReference>
<dbReference type="Gene3D" id="2.60.40.150">
    <property type="entry name" value="C2 domain"/>
    <property type="match status" value="2"/>
</dbReference>
<keyword evidence="1" id="KW-0812">Transmembrane</keyword>
<protein>
    <submittedName>
        <fullName evidence="3">Synaptotagmin-9</fullName>
    </submittedName>
</protein>
<dbReference type="AlphaFoldDB" id="A0AAD9PSR7"/>
<dbReference type="PROSITE" id="PS50004">
    <property type="entry name" value="C2"/>
    <property type="match status" value="2"/>
</dbReference>
<reference evidence="3" key="1">
    <citation type="journal article" date="2023" name="G3 (Bethesda)">
        <title>Whole genome assembly and annotation of the endangered Caribbean coral Acropora cervicornis.</title>
        <authorList>
            <person name="Selwyn J.D."/>
            <person name="Vollmer S.V."/>
        </authorList>
    </citation>
    <scope>NUCLEOTIDE SEQUENCE</scope>
    <source>
        <strain evidence="3">K2</strain>
    </source>
</reference>
<dbReference type="SUPFAM" id="SSF49562">
    <property type="entry name" value="C2 domain (Calcium/lipid-binding domain, CaLB)"/>
    <property type="match status" value="2"/>
</dbReference>
<comment type="caution">
    <text evidence="3">The sequence shown here is derived from an EMBL/GenBank/DDBJ whole genome shotgun (WGS) entry which is preliminary data.</text>
</comment>
<evidence type="ECO:0000256" key="1">
    <source>
        <dbReference type="SAM" id="Phobius"/>
    </source>
</evidence>
<dbReference type="GO" id="GO:0030276">
    <property type="term" value="F:clathrin binding"/>
    <property type="evidence" value="ECO:0007669"/>
    <property type="project" value="TreeGrafter"/>
</dbReference>
<dbReference type="InterPro" id="IPR000008">
    <property type="entry name" value="C2_dom"/>
</dbReference>
<sequence>MNANTVLVVILGLALSFLIIVYIALVLRFVLKRAQNKGHDPRAHDDKGSFSFLEHFSMLYPGRMADTKCMTVQPRTYEELQKSEEKLLDTVGSATSFQPEKIAGKIKFSLQYDSIRSTLIVTIHKVQLKEHPTDQDTGVNYYVKLKILPLNHRSFQTEAINESKNPEFMETFEFRVTYEKLQAQSLKMTLWCFDRFSQHEPLGHHTVHLAELEARGLSLSREILLFRDIYAVQKATGVLGEVMISLGYLRLTERLTIVIIRSRNLPQSEDEEDPASYVEVSLIHEAKTLKKKKTLKKEPSCNPVFNETLTFHIPVGILHQTSIILAVKNDDAKRTEDELIGKILLGPASTGIQFEHWNDMRINNKPVARWHKLLE</sequence>
<dbReference type="CDD" id="cd00276">
    <property type="entry name" value="C2B_Synaptotagmin"/>
    <property type="match status" value="1"/>
</dbReference>
<feature type="domain" description="C2" evidence="2">
    <location>
        <begin position="238"/>
        <end position="371"/>
    </location>
</feature>
<dbReference type="Pfam" id="PF00168">
    <property type="entry name" value="C2"/>
    <property type="match status" value="2"/>
</dbReference>
<accession>A0AAD9PSR7</accession>
<proteinExistence type="predicted"/>
<feature type="transmembrane region" description="Helical" evidence="1">
    <location>
        <begin position="6"/>
        <end position="31"/>
    </location>
</feature>
<evidence type="ECO:0000313" key="3">
    <source>
        <dbReference type="EMBL" id="KAK2548020.1"/>
    </source>
</evidence>
<evidence type="ECO:0000259" key="2">
    <source>
        <dbReference type="PROSITE" id="PS50004"/>
    </source>
</evidence>
<dbReference type="SMART" id="SM00239">
    <property type="entry name" value="C2"/>
    <property type="match status" value="2"/>
</dbReference>
<dbReference type="GO" id="GO:0070382">
    <property type="term" value="C:exocytic vesicle"/>
    <property type="evidence" value="ECO:0007669"/>
    <property type="project" value="TreeGrafter"/>
</dbReference>
<keyword evidence="1" id="KW-0472">Membrane</keyword>
<dbReference type="InterPro" id="IPR035892">
    <property type="entry name" value="C2_domain_sf"/>
</dbReference>
<dbReference type="GO" id="GO:0005509">
    <property type="term" value="F:calcium ion binding"/>
    <property type="evidence" value="ECO:0007669"/>
    <property type="project" value="TreeGrafter"/>
</dbReference>
<dbReference type="GO" id="GO:0000149">
    <property type="term" value="F:SNARE binding"/>
    <property type="evidence" value="ECO:0007669"/>
    <property type="project" value="TreeGrafter"/>
</dbReference>
<keyword evidence="1" id="KW-1133">Transmembrane helix</keyword>
<dbReference type="GO" id="GO:0005544">
    <property type="term" value="F:calcium-dependent phospholipid binding"/>
    <property type="evidence" value="ECO:0007669"/>
    <property type="project" value="TreeGrafter"/>
</dbReference>
<reference evidence="3" key="2">
    <citation type="journal article" date="2023" name="Science">
        <title>Genomic signatures of disease resistance in endangered staghorn corals.</title>
        <authorList>
            <person name="Vollmer S.V."/>
            <person name="Selwyn J.D."/>
            <person name="Despard B.A."/>
            <person name="Roesel C.L."/>
        </authorList>
    </citation>
    <scope>NUCLEOTIDE SEQUENCE</scope>
    <source>
        <strain evidence="3">K2</strain>
    </source>
</reference>
<keyword evidence="4" id="KW-1185">Reference proteome</keyword>
<gene>
    <name evidence="3" type="ORF">P5673_031906</name>
</gene>
<name>A0AAD9PSR7_ACRCE</name>
<dbReference type="GO" id="GO:0005886">
    <property type="term" value="C:plasma membrane"/>
    <property type="evidence" value="ECO:0007669"/>
    <property type="project" value="TreeGrafter"/>
</dbReference>
<dbReference type="PANTHER" id="PTHR10024:SF348">
    <property type="entry name" value="SYNAPTOTAGMIN-17"/>
    <property type="match status" value="1"/>
</dbReference>
<dbReference type="PANTHER" id="PTHR10024">
    <property type="entry name" value="SYNAPTOTAGMIN"/>
    <property type="match status" value="1"/>
</dbReference>
<feature type="domain" description="C2" evidence="2">
    <location>
        <begin position="102"/>
        <end position="223"/>
    </location>
</feature>
<dbReference type="EMBL" id="JARQWQ010000159">
    <property type="protein sequence ID" value="KAK2548020.1"/>
    <property type="molecule type" value="Genomic_DNA"/>
</dbReference>
<evidence type="ECO:0000313" key="4">
    <source>
        <dbReference type="Proteomes" id="UP001249851"/>
    </source>
</evidence>
<dbReference type="GO" id="GO:0017156">
    <property type="term" value="P:calcium-ion regulated exocytosis"/>
    <property type="evidence" value="ECO:0007669"/>
    <property type="project" value="TreeGrafter"/>
</dbReference>
<organism evidence="3 4">
    <name type="scientific">Acropora cervicornis</name>
    <name type="common">Staghorn coral</name>
    <dbReference type="NCBI Taxonomy" id="6130"/>
    <lineage>
        <taxon>Eukaryota</taxon>
        <taxon>Metazoa</taxon>
        <taxon>Cnidaria</taxon>
        <taxon>Anthozoa</taxon>
        <taxon>Hexacorallia</taxon>
        <taxon>Scleractinia</taxon>
        <taxon>Astrocoeniina</taxon>
        <taxon>Acroporidae</taxon>
        <taxon>Acropora</taxon>
    </lineage>
</organism>